<evidence type="ECO:0000313" key="7">
    <source>
        <dbReference type="EMBL" id="TKC09242.1"/>
    </source>
</evidence>
<dbReference type="PANTHER" id="PTHR43133">
    <property type="entry name" value="RNA POLYMERASE ECF-TYPE SIGMA FACTO"/>
    <property type="match status" value="1"/>
</dbReference>
<keyword evidence="8" id="KW-1185">Reference proteome</keyword>
<feature type="domain" description="RNA polymerase sigma-70 region 2" evidence="5">
    <location>
        <begin position="28"/>
        <end position="91"/>
    </location>
</feature>
<dbReference type="Pfam" id="PF08281">
    <property type="entry name" value="Sigma70_r4_2"/>
    <property type="match status" value="1"/>
</dbReference>
<keyword evidence="4" id="KW-0804">Transcription</keyword>
<comment type="caution">
    <text evidence="7">The sequence shown here is derived from an EMBL/GenBank/DDBJ whole genome shotgun (WGS) entry which is preliminary data.</text>
</comment>
<name>A0A4V6WN66_9SPHI</name>
<feature type="domain" description="RNA polymerase sigma factor 70 region 4 type 2" evidence="6">
    <location>
        <begin position="125"/>
        <end position="173"/>
    </location>
</feature>
<keyword evidence="2" id="KW-0805">Transcription regulation</keyword>
<dbReference type="InterPro" id="IPR036388">
    <property type="entry name" value="WH-like_DNA-bd_sf"/>
</dbReference>
<evidence type="ECO:0000256" key="4">
    <source>
        <dbReference type="ARBA" id="ARBA00023163"/>
    </source>
</evidence>
<dbReference type="InterPro" id="IPR013324">
    <property type="entry name" value="RNA_pol_sigma_r3/r4-like"/>
</dbReference>
<dbReference type="GO" id="GO:0016987">
    <property type="term" value="F:sigma factor activity"/>
    <property type="evidence" value="ECO:0007669"/>
    <property type="project" value="UniProtKB-KW"/>
</dbReference>
<dbReference type="PANTHER" id="PTHR43133:SF46">
    <property type="entry name" value="RNA POLYMERASE SIGMA-70 FACTOR ECF SUBFAMILY"/>
    <property type="match status" value="1"/>
</dbReference>
<dbReference type="OrthoDB" id="659948at2"/>
<evidence type="ECO:0000256" key="2">
    <source>
        <dbReference type="ARBA" id="ARBA00023015"/>
    </source>
</evidence>
<evidence type="ECO:0000259" key="5">
    <source>
        <dbReference type="Pfam" id="PF04542"/>
    </source>
</evidence>
<evidence type="ECO:0000259" key="6">
    <source>
        <dbReference type="Pfam" id="PF08281"/>
    </source>
</evidence>
<protein>
    <submittedName>
        <fullName evidence="7">Sigma-70 family RNA polymerase sigma factor</fullName>
    </submittedName>
</protein>
<dbReference type="Gene3D" id="1.10.1740.10">
    <property type="match status" value="1"/>
</dbReference>
<dbReference type="NCBIfam" id="TIGR02937">
    <property type="entry name" value="sigma70-ECF"/>
    <property type="match status" value="1"/>
</dbReference>
<accession>A0A4V6WN66</accession>
<gene>
    <name evidence="7" type="ORF">FA047_03895</name>
</gene>
<comment type="similarity">
    <text evidence="1">Belongs to the sigma-70 factor family. ECF subfamily.</text>
</comment>
<dbReference type="EMBL" id="SWBQ01000001">
    <property type="protein sequence ID" value="TKC09242.1"/>
    <property type="molecule type" value="Genomic_DNA"/>
</dbReference>
<dbReference type="InterPro" id="IPR014284">
    <property type="entry name" value="RNA_pol_sigma-70_dom"/>
</dbReference>
<dbReference type="RefSeq" id="WP_136834655.1">
    <property type="nucleotide sequence ID" value="NZ_SWBQ01000001.1"/>
</dbReference>
<organism evidence="7 8">
    <name type="scientific">Pedobacter frigoris</name>
    <dbReference type="NCBI Taxonomy" id="2571272"/>
    <lineage>
        <taxon>Bacteria</taxon>
        <taxon>Pseudomonadati</taxon>
        <taxon>Bacteroidota</taxon>
        <taxon>Sphingobacteriia</taxon>
        <taxon>Sphingobacteriales</taxon>
        <taxon>Sphingobacteriaceae</taxon>
        <taxon>Pedobacter</taxon>
    </lineage>
</organism>
<dbReference type="CDD" id="cd06171">
    <property type="entry name" value="Sigma70_r4"/>
    <property type="match status" value="1"/>
</dbReference>
<dbReference type="GO" id="GO:0003677">
    <property type="term" value="F:DNA binding"/>
    <property type="evidence" value="ECO:0007669"/>
    <property type="project" value="InterPro"/>
</dbReference>
<dbReference type="InterPro" id="IPR007627">
    <property type="entry name" value="RNA_pol_sigma70_r2"/>
</dbReference>
<dbReference type="InterPro" id="IPR013249">
    <property type="entry name" value="RNA_pol_sigma70_r4_t2"/>
</dbReference>
<dbReference type="SUPFAM" id="SSF88659">
    <property type="entry name" value="Sigma3 and sigma4 domains of RNA polymerase sigma factors"/>
    <property type="match status" value="1"/>
</dbReference>
<proteinExistence type="inferred from homology"/>
<reference evidence="7 8" key="1">
    <citation type="submission" date="2019-04" db="EMBL/GenBank/DDBJ databases">
        <title>Pedobacter sp. RP-3-15 sp. nov., isolated from Arctic soil.</title>
        <authorList>
            <person name="Dahal R.H."/>
            <person name="Kim D.-U."/>
        </authorList>
    </citation>
    <scope>NUCLEOTIDE SEQUENCE [LARGE SCALE GENOMIC DNA]</scope>
    <source>
        <strain evidence="7 8">RP-3-15</strain>
    </source>
</reference>
<keyword evidence="3" id="KW-0731">Sigma factor</keyword>
<evidence type="ECO:0000313" key="8">
    <source>
        <dbReference type="Proteomes" id="UP000307244"/>
    </source>
</evidence>
<dbReference type="Pfam" id="PF04542">
    <property type="entry name" value="Sigma70_r2"/>
    <property type="match status" value="1"/>
</dbReference>
<sequence length="202" mass="23845">MAAYRKYTDQEILLLAREDREKAFDIAFNQYWPVLYHHAFKKVQSKDLAKDIVQDVFIKMWDNISKLAEQDSLLPYLYTVLRNNTLKQFEKDNVRLKYAMNRVTYQDDFEVTSHHLLISKELQAIIDDEMSRMPARMKEIYELKKEQNFSIKQIAEQLGLSEQTVKNQLHTASNRLKERIKVYDPGLISVALMVSGLYGYVN</sequence>
<dbReference type="SUPFAM" id="SSF88946">
    <property type="entry name" value="Sigma2 domain of RNA polymerase sigma factors"/>
    <property type="match status" value="1"/>
</dbReference>
<evidence type="ECO:0000256" key="1">
    <source>
        <dbReference type="ARBA" id="ARBA00010641"/>
    </source>
</evidence>
<dbReference type="Gene3D" id="1.10.10.10">
    <property type="entry name" value="Winged helix-like DNA-binding domain superfamily/Winged helix DNA-binding domain"/>
    <property type="match status" value="1"/>
</dbReference>
<dbReference type="InterPro" id="IPR013325">
    <property type="entry name" value="RNA_pol_sigma_r2"/>
</dbReference>
<dbReference type="AlphaFoldDB" id="A0A4V6WN66"/>
<evidence type="ECO:0000256" key="3">
    <source>
        <dbReference type="ARBA" id="ARBA00023082"/>
    </source>
</evidence>
<dbReference type="GO" id="GO:0006352">
    <property type="term" value="P:DNA-templated transcription initiation"/>
    <property type="evidence" value="ECO:0007669"/>
    <property type="project" value="InterPro"/>
</dbReference>
<dbReference type="InterPro" id="IPR039425">
    <property type="entry name" value="RNA_pol_sigma-70-like"/>
</dbReference>
<dbReference type="Proteomes" id="UP000307244">
    <property type="component" value="Unassembled WGS sequence"/>
</dbReference>